<evidence type="ECO:0000256" key="14">
    <source>
        <dbReference type="ARBA" id="ARBA00024688"/>
    </source>
</evidence>
<evidence type="ECO:0000259" key="20">
    <source>
        <dbReference type="PROSITE" id="PS50857"/>
    </source>
</evidence>
<comment type="catalytic activity">
    <reaction evidence="17">
        <text>4 Fe(II)-[cytochrome c] + O2 + 8 H(+)(in) = 4 Fe(III)-[cytochrome c] + 2 H2O + 4 H(+)(out)</text>
        <dbReference type="Rhea" id="RHEA:11436"/>
        <dbReference type="Rhea" id="RHEA-COMP:10350"/>
        <dbReference type="Rhea" id="RHEA-COMP:14399"/>
        <dbReference type="ChEBI" id="CHEBI:15377"/>
        <dbReference type="ChEBI" id="CHEBI:15378"/>
        <dbReference type="ChEBI" id="CHEBI:15379"/>
        <dbReference type="ChEBI" id="CHEBI:29033"/>
        <dbReference type="ChEBI" id="CHEBI:29034"/>
        <dbReference type="EC" id="7.1.1.9"/>
    </reaction>
</comment>
<evidence type="ECO:0000256" key="8">
    <source>
        <dbReference type="ARBA" id="ARBA00022967"/>
    </source>
</evidence>
<dbReference type="PANTHER" id="PTHR22888:SF9">
    <property type="entry name" value="CYTOCHROME C OXIDASE SUBUNIT 2"/>
    <property type="match status" value="1"/>
</dbReference>
<dbReference type="PROSITE" id="PS51007">
    <property type="entry name" value="CYTC"/>
    <property type="match status" value="1"/>
</dbReference>
<evidence type="ECO:0000256" key="19">
    <source>
        <dbReference type="SAM" id="SignalP"/>
    </source>
</evidence>
<keyword evidence="13 18" id="KW-0472">Membrane</keyword>
<comment type="cofactor">
    <cofactor evidence="17">
        <name>Cu cation</name>
        <dbReference type="ChEBI" id="CHEBI:23378"/>
    </cofactor>
    <text evidence="17">Binds a copper A center.</text>
</comment>
<keyword evidence="19" id="KW-0732">Signal</keyword>
<dbReference type="PANTHER" id="PTHR22888">
    <property type="entry name" value="CYTOCHROME C OXIDASE, SUBUNIT II"/>
    <property type="match status" value="1"/>
</dbReference>
<accession>A0A2Z3JPC3</accession>
<dbReference type="Pfam" id="PF02790">
    <property type="entry name" value="COX2_TM"/>
    <property type="match status" value="1"/>
</dbReference>
<dbReference type="Proteomes" id="UP000245368">
    <property type="component" value="Chromosome"/>
</dbReference>
<keyword evidence="12 17" id="KW-0186">Copper</keyword>
<feature type="domain" description="Cytochrome c" evidence="22">
    <location>
        <begin position="268"/>
        <end position="374"/>
    </location>
</feature>
<dbReference type="InterPro" id="IPR009056">
    <property type="entry name" value="Cyt_c-like_dom"/>
</dbReference>
<dbReference type="InterPro" id="IPR045187">
    <property type="entry name" value="CcO_II"/>
</dbReference>
<evidence type="ECO:0000256" key="18">
    <source>
        <dbReference type="SAM" id="Phobius"/>
    </source>
</evidence>
<evidence type="ECO:0000256" key="3">
    <source>
        <dbReference type="ARBA" id="ARBA00022448"/>
    </source>
</evidence>
<evidence type="ECO:0000256" key="17">
    <source>
        <dbReference type="RuleBase" id="RU004024"/>
    </source>
</evidence>
<organism evidence="23 24">
    <name type="scientific">Deinococcus irradiatisoli</name>
    <dbReference type="NCBI Taxonomy" id="2202254"/>
    <lineage>
        <taxon>Bacteria</taxon>
        <taxon>Thermotogati</taxon>
        <taxon>Deinococcota</taxon>
        <taxon>Deinococci</taxon>
        <taxon>Deinococcales</taxon>
        <taxon>Deinococcaceae</taxon>
        <taxon>Deinococcus</taxon>
    </lineage>
</organism>
<reference evidence="23 24" key="1">
    <citation type="submission" date="2018-05" db="EMBL/GenBank/DDBJ databases">
        <title>Complete Genome Sequence of Deinococcus sp. strain 17bor-2.</title>
        <authorList>
            <person name="Srinivasan S."/>
        </authorList>
    </citation>
    <scope>NUCLEOTIDE SEQUENCE [LARGE SCALE GENOMIC DNA]</scope>
    <source>
        <strain evidence="23 24">17bor-2</strain>
    </source>
</reference>
<dbReference type="InterPro" id="IPR011759">
    <property type="entry name" value="Cyt_c_oxidase_su2_TM_dom"/>
</dbReference>
<dbReference type="KEGG" id="dez:DKM44_06865"/>
<feature type="chain" id="PRO_5016280524" description="Cytochrome c oxidase subunit 2" evidence="19">
    <location>
        <begin position="37"/>
        <end position="410"/>
    </location>
</feature>
<gene>
    <name evidence="23" type="primary">coxB</name>
    <name evidence="23" type="ORF">DKM44_06865</name>
</gene>
<evidence type="ECO:0000256" key="5">
    <source>
        <dbReference type="ARBA" id="ARBA00022660"/>
    </source>
</evidence>
<dbReference type="Pfam" id="PF00034">
    <property type="entry name" value="Cytochrom_C"/>
    <property type="match status" value="1"/>
</dbReference>
<dbReference type="InterPro" id="IPR014222">
    <property type="entry name" value="Cyt_c_oxidase_su2"/>
</dbReference>
<dbReference type="AlphaFoldDB" id="A0A2Z3JPC3"/>
<keyword evidence="10 18" id="KW-1133">Transmembrane helix</keyword>
<keyword evidence="8" id="KW-1278">Translocase</keyword>
<dbReference type="GO" id="GO:0005886">
    <property type="term" value="C:plasma membrane"/>
    <property type="evidence" value="ECO:0007669"/>
    <property type="project" value="UniProtKB-SubCell"/>
</dbReference>
<dbReference type="OrthoDB" id="9781261at2"/>
<dbReference type="SUPFAM" id="SSF46626">
    <property type="entry name" value="Cytochrome c"/>
    <property type="match status" value="1"/>
</dbReference>
<keyword evidence="6 16" id="KW-0812">Transmembrane</keyword>
<keyword evidence="9 16" id="KW-0249">Electron transport</keyword>
<evidence type="ECO:0000256" key="9">
    <source>
        <dbReference type="ARBA" id="ARBA00022982"/>
    </source>
</evidence>
<comment type="similarity">
    <text evidence="2 16">Belongs to the cytochrome c oxidase subunit 2 family.</text>
</comment>
<dbReference type="SUPFAM" id="SSF81464">
    <property type="entry name" value="Cytochrome c oxidase subunit II-like, transmembrane region"/>
    <property type="match status" value="1"/>
</dbReference>
<dbReference type="Pfam" id="PF00116">
    <property type="entry name" value="COX2"/>
    <property type="match status" value="1"/>
</dbReference>
<comment type="subcellular location">
    <subcellularLocation>
        <location evidence="16">Cell membrane</location>
        <topology evidence="16">Multi-pass membrane protein</topology>
    </subcellularLocation>
    <subcellularLocation>
        <location evidence="1">Membrane</location>
        <topology evidence="1">Multi-pass membrane protein</topology>
    </subcellularLocation>
</comment>
<dbReference type="EMBL" id="CP029494">
    <property type="protein sequence ID" value="AWN22984.1"/>
    <property type="molecule type" value="Genomic_DNA"/>
</dbReference>
<dbReference type="PROSITE" id="PS00078">
    <property type="entry name" value="COX2"/>
    <property type="match status" value="1"/>
</dbReference>
<keyword evidence="7 15" id="KW-0479">Metal-binding</keyword>
<evidence type="ECO:0000256" key="16">
    <source>
        <dbReference type="RuleBase" id="RU000456"/>
    </source>
</evidence>
<dbReference type="Gene3D" id="2.60.40.420">
    <property type="entry name" value="Cupredoxins - blue copper proteins"/>
    <property type="match status" value="1"/>
</dbReference>
<evidence type="ECO:0000256" key="15">
    <source>
        <dbReference type="PROSITE-ProRule" id="PRU00433"/>
    </source>
</evidence>
<feature type="domain" description="Cytochrome oxidase subunit II copper A binding" evidence="20">
    <location>
        <begin position="134"/>
        <end position="255"/>
    </location>
</feature>
<protein>
    <recommendedName>
        <fullName evidence="17">Cytochrome c oxidase subunit 2</fullName>
        <ecNumber evidence="17">7.1.1.9</ecNumber>
    </recommendedName>
</protein>
<dbReference type="InterPro" id="IPR008972">
    <property type="entry name" value="Cupredoxin"/>
</dbReference>
<evidence type="ECO:0000256" key="1">
    <source>
        <dbReference type="ARBA" id="ARBA00004141"/>
    </source>
</evidence>
<dbReference type="InterPro" id="IPR036909">
    <property type="entry name" value="Cyt_c-like_dom_sf"/>
</dbReference>
<feature type="domain" description="Cytochrome oxidase subunit II transmembrane region profile" evidence="21">
    <location>
        <begin position="37"/>
        <end position="133"/>
    </location>
</feature>
<dbReference type="GO" id="GO:0004129">
    <property type="term" value="F:cytochrome-c oxidase activity"/>
    <property type="evidence" value="ECO:0007669"/>
    <property type="project" value="UniProtKB-EC"/>
</dbReference>
<evidence type="ECO:0000259" key="22">
    <source>
        <dbReference type="PROSITE" id="PS51007"/>
    </source>
</evidence>
<feature type="transmembrane region" description="Helical" evidence="18">
    <location>
        <begin position="56"/>
        <end position="79"/>
    </location>
</feature>
<evidence type="ECO:0000256" key="4">
    <source>
        <dbReference type="ARBA" id="ARBA00022617"/>
    </source>
</evidence>
<evidence type="ECO:0000256" key="13">
    <source>
        <dbReference type="ARBA" id="ARBA00023136"/>
    </source>
</evidence>
<dbReference type="GO" id="GO:0005507">
    <property type="term" value="F:copper ion binding"/>
    <property type="evidence" value="ECO:0007669"/>
    <property type="project" value="InterPro"/>
</dbReference>
<dbReference type="GO" id="GO:0016491">
    <property type="term" value="F:oxidoreductase activity"/>
    <property type="evidence" value="ECO:0007669"/>
    <property type="project" value="InterPro"/>
</dbReference>
<dbReference type="PROSITE" id="PS50999">
    <property type="entry name" value="COX2_TM"/>
    <property type="match status" value="1"/>
</dbReference>
<keyword evidence="5 16" id="KW-0679">Respiratory chain</keyword>
<feature type="transmembrane region" description="Helical" evidence="18">
    <location>
        <begin position="105"/>
        <end position="127"/>
    </location>
</feature>
<evidence type="ECO:0000256" key="11">
    <source>
        <dbReference type="ARBA" id="ARBA00023004"/>
    </source>
</evidence>
<keyword evidence="24" id="KW-1185">Reference proteome</keyword>
<name>A0A2Z3JPC3_9DEIO</name>
<keyword evidence="11 15" id="KW-0408">Iron</keyword>
<dbReference type="GO" id="GO:0020037">
    <property type="term" value="F:heme binding"/>
    <property type="evidence" value="ECO:0007669"/>
    <property type="project" value="InterPro"/>
</dbReference>
<dbReference type="SUPFAM" id="SSF49503">
    <property type="entry name" value="Cupredoxins"/>
    <property type="match status" value="1"/>
</dbReference>
<dbReference type="InterPro" id="IPR036257">
    <property type="entry name" value="Cyt_c_oxidase_su2_TM_sf"/>
</dbReference>
<dbReference type="PRINTS" id="PR01166">
    <property type="entry name" value="CYCOXIDASEII"/>
</dbReference>
<proteinExistence type="inferred from homology"/>
<evidence type="ECO:0000256" key="7">
    <source>
        <dbReference type="ARBA" id="ARBA00022723"/>
    </source>
</evidence>
<evidence type="ECO:0000313" key="24">
    <source>
        <dbReference type="Proteomes" id="UP000245368"/>
    </source>
</evidence>
<dbReference type="EC" id="7.1.1.9" evidence="17"/>
<dbReference type="NCBIfam" id="TIGR02866">
    <property type="entry name" value="CoxB"/>
    <property type="match status" value="1"/>
</dbReference>
<dbReference type="InterPro" id="IPR001505">
    <property type="entry name" value="Copper_CuA"/>
</dbReference>
<dbReference type="PROSITE" id="PS50857">
    <property type="entry name" value="COX2_CUA"/>
    <property type="match status" value="1"/>
</dbReference>
<keyword evidence="3 16" id="KW-0813">Transport</keyword>
<keyword evidence="4 15" id="KW-0349">Heme</keyword>
<dbReference type="InterPro" id="IPR002429">
    <property type="entry name" value="CcO_II-like_C"/>
</dbReference>
<dbReference type="RefSeq" id="WP_109826406.1">
    <property type="nucleotide sequence ID" value="NZ_CP029494.1"/>
</dbReference>
<feature type="signal peptide" evidence="19">
    <location>
        <begin position="1"/>
        <end position="36"/>
    </location>
</feature>
<sequence>MKGVMLNTLFRRFASRPLRSAAAAAALLCAAQPALAQQVHQLITMGDLSSGYNREVFWMSIGAIILSVLIFVGTSYALFHSVRTYREDRNDAPPAQFHGNNRLEVTLVAVPVVIVIVLALLTVRAMARLNPTPTGAYPVNAVGAQFYWNFEYPNAAVNQAAGTGLVTNGNELIVPAKSKIAVTITARDVIHAFWAPNLGGQRDAIPSVKKTWQVDNDQPGVYQGLCSVLCGASHANMRFKVITLPETEYQQFISAAQNYKAPTPAAGSAAEAGYTIFMQGKDGSGACAACHRVQGTAAAGQSGPDLSFFGSRRTLGAGMWEGADVDTHLHQWIKASSSIKPGSLMPHYDGTTQGYPALTDEEINSVEAYIKSLQLPAQGNYWTKIAALKPDAPVPAAQSQTPVTATLGGN</sequence>
<evidence type="ECO:0000313" key="23">
    <source>
        <dbReference type="EMBL" id="AWN22984.1"/>
    </source>
</evidence>
<evidence type="ECO:0000256" key="2">
    <source>
        <dbReference type="ARBA" id="ARBA00007866"/>
    </source>
</evidence>
<evidence type="ECO:0000256" key="10">
    <source>
        <dbReference type="ARBA" id="ARBA00022989"/>
    </source>
</evidence>
<comment type="function">
    <text evidence="14 17">Subunits I and II form the functional core of the enzyme complex. Electrons originating in cytochrome c are transferred via heme a and Cu(A) to the binuclear center formed by heme a3 and Cu(B).</text>
</comment>
<evidence type="ECO:0000256" key="12">
    <source>
        <dbReference type="ARBA" id="ARBA00023008"/>
    </source>
</evidence>
<dbReference type="GO" id="GO:0042773">
    <property type="term" value="P:ATP synthesis coupled electron transport"/>
    <property type="evidence" value="ECO:0007669"/>
    <property type="project" value="TreeGrafter"/>
</dbReference>
<dbReference type="Gene3D" id="1.10.287.90">
    <property type="match status" value="1"/>
</dbReference>
<evidence type="ECO:0000259" key="21">
    <source>
        <dbReference type="PROSITE" id="PS50999"/>
    </source>
</evidence>
<evidence type="ECO:0000256" key="6">
    <source>
        <dbReference type="ARBA" id="ARBA00022692"/>
    </source>
</evidence>